<evidence type="ECO:0000313" key="3">
    <source>
        <dbReference type="Proteomes" id="UP000010074"/>
    </source>
</evidence>
<dbReference type="Proteomes" id="UP000010074">
    <property type="component" value="Chromosome"/>
</dbReference>
<protein>
    <submittedName>
        <fullName evidence="2">Uncharacterized protein</fullName>
    </submittedName>
</protein>
<gene>
    <name evidence="2" type="ORF">Bdt_2731</name>
</gene>
<evidence type="ECO:0000256" key="1">
    <source>
        <dbReference type="SAM" id="SignalP"/>
    </source>
</evidence>
<feature type="chain" id="PRO_5003915958" evidence="1">
    <location>
        <begin position="24"/>
        <end position="120"/>
    </location>
</feature>
<feature type="signal peptide" evidence="1">
    <location>
        <begin position="1"/>
        <end position="23"/>
    </location>
</feature>
<proteinExistence type="predicted"/>
<accession>K7ZGF1</accession>
<dbReference type="PATRIC" id="fig|1069642.3.peg.2701"/>
<reference evidence="2 3" key="1">
    <citation type="journal article" date="2012" name="BMC Genomics">
        <title>Genome analysis of a simultaneously predatory and prey-independent, novel Bdellovibrio bacteriovorus from the River Tiber, supports in silico predictions of both ancient and recent lateral gene transfer from diverse bacteria.</title>
        <authorList>
            <person name="Hobley L."/>
            <person name="Lerner T.R."/>
            <person name="Williams L.E."/>
            <person name="Lambert C."/>
            <person name="Till R."/>
            <person name="Milner D.S."/>
            <person name="Basford S.M."/>
            <person name="Capeness M.J."/>
            <person name="Fenton A.K."/>
            <person name="Atterbury R.J."/>
            <person name="Harris M.A."/>
            <person name="Sockett R.E."/>
        </authorList>
    </citation>
    <scope>NUCLEOTIDE SEQUENCE [LARGE SCALE GENOMIC DNA]</scope>
    <source>
        <strain evidence="2 3">Tiberius</strain>
    </source>
</reference>
<dbReference type="RefSeq" id="WP_015091841.1">
    <property type="nucleotide sequence ID" value="NC_019567.1"/>
</dbReference>
<dbReference type="STRING" id="1069642.Bdt_2731"/>
<evidence type="ECO:0000313" key="2">
    <source>
        <dbReference type="EMBL" id="AFY02412.1"/>
    </source>
</evidence>
<dbReference type="KEGG" id="bbat:Bdt_2731"/>
<keyword evidence="1" id="KW-0732">Signal</keyword>
<organism evidence="2 3">
    <name type="scientific">Bdellovibrio bacteriovorus str. Tiberius</name>
    <dbReference type="NCBI Taxonomy" id="1069642"/>
    <lineage>
        <taxon>Bacteria</taxon>
        <taxon>Pseudomonadati</taxon>
        <taxon>Bdellovibrionota</taxon>
        <taxon>Bdellovibrionia</taxon>
        <taxon>Bdellovibrionales</taxon>
        <taxon>Pseudobdellovibrionaceae</taxon>
        <taxon>Bdellovibrio</taxon>
    </lineage>
</organism>
<dbReference type="HOGENOM" id="CLU_2045106_0_0_7"/>
<name>K7ZGF1_BDEBC</name>
<sequence>MKTFKRALTAIALSLAPFVSAHAAVCTLTTSDTPFKSSKEQPDREYATLEKGSANGVDFYLRAAHGVVRLEAWKSGKLVVSTFAQEGAQSPYGDALNLAIQTSAGPVEAQCEGFNALLGY</sequence>
<dbReference type="EMBL" id="CP002930">
    <property type="protein sequence ID" value="AFY02412.1"/>
    <property type="molecule type" value="Genomic_DNA"/>
</dbReference>
<dbReference type="AlphaFoldDB" id="K7ZGF1"/>